<sequence>MAVINMHPFFLTFCNQCKCSITTFIFIIHQKVTFYALSFLQLIVTGLIVMCLAGRRNRYGYLIKLCGGCCLACAVLCVIVTITTTVIHMNRLQMLRECVYTKMTQTCTCFPVPVESTQTARAPLDLVHYVFNSTPDCEVIHGALYSCLRAMFGLSVIGILVCIFSCMLIYQLLSHEKKKMYWEQLEMRCRYLYRQQRNPHHCTCCDECRYPPPHQLFPWEVMDDSRYWTPGRVGNLYSPNPGEDTGAVNMATQRLRGQERTSGWSWRRLPWSRGPSTNTGPTPDHSHREGSGSGVQNYRHATSSPDSQYGFSSHPAPVEGTSPPVSAIVEGSTSPYIHDPHEGPVIPQPTGGFIRPRTLGPFVTEGSVKAIQQPQSYAQQYYMWGPPPPYSNPHSGSNSHCNSPARREPILNLLQGHPGPTGNATTGSPSRLHYQHHHHLHHHHHHCQINQQVANRGVPVAAEEQSMLSGQSGLLKNLQQRYRGGVRRLQDQRRFDEFSSSSGDGVINVSSGDKSVTVENYVNTSEAEMAISDHFHGGNNGDGLSAEEAQLVAEKYPHSLQSSSALLRGKDGTVTGAPPSNMSPRVRYMSHLQGVTNAAFQVQEGLVLQDQQGQILCGKNEPTESEVYFADVSSCCNVSVRNDGSLYDEALDPQKHRLMMSNQGEEPGTTTSGGHLQRSPDSYQTHHHHRRLLQAEVMHPSGNQHQFQRVPLREGVTTTDKGHQHHHRVISEGTTLALSCEEQELTSNCFSYQRQSSTRNRLPFPLPHHHLLEQNSSTVEEGMQEGTGCKNVVTSNREFIDAESMRKMCVSNNGRSDIRIDPSQQSLSVSSNSSATPTAENDVAFVSPMSLSASSPGSFPTEELENCGSYYDNHNSSEIGSSSGSTSAVCSPMSSSGNDVFGSPSHGYSSPQKIPYDQGPTLQQVNRLHHIQQRNNNYQETITTDFVQINSADQHFLAPDAQYETIPQQQSQSIAQNTQAYQHHIHQQNFPQMQQEDFNGNTPTNSPGKNNLPSARQGGVVAPPATLSIGGNVTSPARRRLNLPLHVTSAACGNTNAISSPNNNHNNNTVESLYHTATSTEEEESESHQPQSSSNCYSDATMDSGCHSGSEFATRRRGGSSRASARGGTNKEHATTLGSRTDEDEHGEEVPVKTMRSVNV</sequence>
<feature type="compositionally biased region" description="Low complexity" evidence="1">
    <location>
        <begin position="823"/>
        <end position="834"/>
    </location>
</feature>
<keyword evidence="2" id="KW-0812">Transmembrane</keyword>
<evidence type="ECO:0000256" key="2">
    <source>
        <dbReference type="SAM" id="Phobius"/>
    </source>
</evidence>
<accession>A0A6L2PN13</accession>
<protein>
    <submittedName>
        <fullName evidence="3">Uncharacterized protein</fullName>
    </submittedName>
</protein>
<feature type="transmembrane region" description="Helical" evidence="2">
    <location>
        <begin position="34"/>
        <end position="53"/>
    </location>
</feature>
<feature type="compositionally biased region" description="Basic and acidic residues" evidence="1">
    <location>
        <begin position="1129"/>
        <end position="1151"/>
    </location>
</feature>
<dbReference type="AlphaFoldDB" id="A0A6L2PN13"/>
<comment type="caution">
    <text evidence="3">The sequence shown here is derived from an EMBL/GenBank/DDBJ whole genome shotgun (WGS) entry which is preliminary data.</text>
</comment>
<evidence type="ECO:0000313" key="4">
    <source>
        <dbReference type="Proteomes" id="UP000502823"/>
    </source>
</evidence>
<name>A0A6L2PN13_COPFO</name>
<evidence type="ECO:0000313" key="3">
    <source>
        <dbReference type="EMBL" id="GFG31407.1"/>
    </source>
</evidence>
<feature type="region of interest" description="Disordered" evidence="1">
    <location>
        <begin position="878"/>
        <end position="919"/>
    </location>
</feature>
<feature type="compositionally biased region" description="Polar residues" evidence="1">
    <location>
        <begin position="994"/>
        <end position="1014"/>
    </location>
</feature>
<feature type="region of interest" description="Disordered" evidence="1">
    <location>
        <begin position="254"/>
        <end position="344"/>
    </location>
</feature>
<keyword evidence="4" id="KW-1185">Reference proteome</keyword>
<dbReference type="PANTHER" id="PTHR39952:SF1">
    <property type="match status" value="1"/>
</dbReference>
<keyword evidence="2" id="KW-1133">Transmembrane helix</keyword>
<organism evidence="3 4">
    <name type="scientific">Coptotermes formosanus</name>
    <name type="common">Formosan subterranean termite</name>
    <dbReference type="NCBI Taxonomy" id="36987"/>
    <lineage>
        <taxon>Eukaryota</taxon>
        <taxon>Metazoa</taxon>
        <taxon>Ecdysozoa</taxon>
        <taxon>Arthropoda</taxon>
        <taxon>Hexapoda</taxon>
        <taxon>Insecta</taxon>
        <taxon>Pterygota</taxon>
        <taxon>Neoptera</taxon>
        <taxon>Polyneoptera</taxon>
        <taxon>Dictyoptera</taxon>
        <taxon>Blattodea</taxon>
        <taxon>Blattoidea</taxon>
        <taxon>Termitoidae</taxon>
        <taxon>Rhinotermitidae</taxon>
        <taxon>Coptotermes</taxon>
    </lineage>
</organism>
<reference evidence="4" key="1">
    <citation type="submission" date="2020-01" db="EMBL/GenBank/DDBJ databases">
        <title>Draft genome sequence of the Termite Coptotermes fromosanus.</title>
        <authorList>
            <person name="Itakura S."/>
            <person name="Yosikawa Y."/>
            <person name="Umezawa K."/>
        </authorList>
    </citation>
    <scope>NUCLEOTIDE SEQUENCE [LARGE SCALE GENOMIC DNA]</scope>
</reference>
<feature type="region of interest" description="Disordered" evidence="1">
    <location>
        <begin position="813"/>
        <end position="838"/>
    </location>
</feature>
<gene>
    <name evidence="3" type="ORF">Cfor_11925</name>
</gene>
<keyword evidence="2" id="KW-0472">Membrane</keyword>
<dbReference type="InParanoid" id="A0A6L2PN13"/>
<evidence type="ECO:0000256" key="1">
    <source>
        <dbReference type="SAM" id="MobiDB-lite"/>
    </source>
</evidence>
<feature type="compositionally biased region" description="Polar residues" evidence="1">
    <location>
        <begin position="661"/>
        <end position="683"/>
    </location>
</feature>
<feature type="region of interest" description="Disordered" evidence="1">
    <location>
        <begin position="1075"/>
        <end position="1160"/>
    </location>
</feature>
<feature type="region of interest" description="Disordered" evidence="1">
    <location>
        <begin position="994"/>
        <end position="1035"/>
    </location>
</feature>
<feature type="compositionally biased region" description="Low complexity" evidence="1">
    <location>
        <begin position="878"/>
        <end position="891"/>
    </location>
</feature>
<proteinExistence type="predicted"/>
<dbReference type="PANTHER" id="PTHR39952">
    <property type="entry name" value="FI02073P"/>
    <property type="match status" value="1"/>
</dbReference>
<feature type="region of interest" description="Disordered" evidence="1">
    <location>
        <begin position="661"/>
        <end position="689"/>
    </location>
</feature>
<feature type="transmembrane region" description="Helical" evidence="2">
    <location>
        <begin position="65"/>
        <end position="87"/>
    </location>
</feature>
<dbReference type="OrthoDB" id="8194427at2759"/>
<dbReference type="EMBL" id="BLKM01004458">
    <property type="protein sequence ID" value="GFG31407.1"/>
    <property type="molecule type" value="Genomic_DNA"/>
</dbReference>
<dbReference type="Proteomes" id="UP000502823">
    <property type="component" value="Unassembled WGS sequence"/>
</dbReference>
<feature type="transmembrane region" description="Helical" evidence="2">
    <location>
        <begin position="150"/>
        <end position="173"/>
    </location>
</feature>
<feature type="compositionally biased region" description="Polar residues" evidence="1">
    <location>
        <begin position="294"/>
        <end position="311"/>
    </location>
</feature>